<evidence type="ECO:0000313" key="5">
    <source>
        <dbReference type="Proteomes" id="UP000427769"/>
    </source>
</evidence>
<dbReference type="EMBL" id="AP021875">
    <property type="protein sequence ID" value="BBO79325.1"/>
    <property type="molecule type" value="Genomic_DNA"/>
</dbReference>
<keyword evidence="2" id="KW-0560">Oxidoreductase</keyword>
<dbReference type="GO" id="GO:0046872">
    <property type="term" value="F:metal ion binding"/>
    <property type="evidence" value="ECO:0007669"/>
    <property type="project" value="UniProtKB-KW"/>
</dbReference>
<evidence type="ECO:0000256" key="1">
    <source>
        <dbReference type="ARBA" id="ARBA00022723"/>
    </source>
</evidence>
<reference evidence="4 5" key="1">
    <citation type="submission" date="2019-11" db="EMBL/GenBank/DDBJ databases">
        <title>Comparative genomics of hydrocarbon-degrading Desulfosarcina strains.</title>
        <authorList>
            <person name="Watanabe M."/>
            <person name="Kojima H."/>
            <person name="Fukui M."/>
        </authorList>
    </citation>
    <scope>NUCLEOTIDE SEQUENCE [LARGE SCALE GENOMIC DNA]</scope>
    <source>
        <strain evidence="4 5">PP31</strain>
    </source>
</reference>
<accession>A0A5K7ZEU3</accession>
<dbReference type="NCBIfam" id="TIGR00557">
    <property type="entry name" value="pdxA"/>
    <property type="match status" value="1"/>
</dbReference>
<dbReference type="Pfam" id="PF04166">
    <property type="entry name" value="PdxA"/>
    <property type="match status" value="1"/>
</dbReference>
<name>A0A5K7ZEU3_9BACT</name>
<dbReference type="KEGG" id="dwd:DSCW_67420"/>
<keyword evidence="5" id="KW-1185">Reference proteome</keyword>
<dbReference type="Gene3D" id="3.40.718.10">
    <property type="entry name" value="Isopropylmalate Dehydrogenase"/>
    <property type="match status" value="1"/>
</dbReference>
<keyword evidence="1" id="KW-0479">Metal-binding</keyword>
<dbReference type="SUPFAM" id="SSF53659">
    <property type="entry name" value="Isocitrate/Isopropylmalate dehydrogenase-like"/>
    <property type="match status" value="1"/>
</dbReference>
<dbReference type="PANTHER" id="PTHR30004:SF6">
    <property type="entry name" value="D-THREONATE 4-PHOSPHATE DEHYDROGENASE"/>
    <property type="match status" value="1"/>
</dbReference>
<organism evidence="4 5">
    <name type="scientific">Desulfosarcina widdelii</name>
    <dbReference type="NCBI Taxonomy" id="947919"/>
    <lineage>
        <taxon>Bacteria</taxon>
        <taxon>Pseudomonadati</taxon>
        <taxon>Thermodesulfobacteriota</taxon>
        <taxon>Desulfobacteria</taxon>
        <taxon>Desulfobacterales</taxon>
        <taxon>Desulfosarcinaceae</taxon>
        <taxon>Desulfosarcina</taxon>
    </lineage>
</organism>
<sequence>MGDPVGIGPEIVAKALCEPCVSRLCRPIVYGNAVRLIKGARCAGAKIDFVAVPSVNEARRSHADVAVIDPGRSNDAAGLDWARPTAACGLAMFAYLNAAIDDAMAGKVDAIATGPINKAALHMAGIAYAGHTEILAHRTQTRNYAMMLAGDRLKVVLATIHVPLARVPEILATSTILKVIELTGHDLKTRFGISDARIAVAGLNPHAGENGLFGDEEEKIIRPAIDQAISRGIDASGPHPPDTVFFSASRGAYDAVIAMYHDQGLGPFKMIHFNDGVNTTLGLPIVRTSVDHGTAYDIAGTGRASAESMVAAIAMAAKQAEWLRRHRSYIAESNSLRS</sequence>
<dbReference type="InterPro" id="IPR005255">
    <property type="entry name" value="PdxA_fam"/>
</dbReference>
<evidence type="ECO:0000256" key="2">
    <source>
        <dbReference type="ARBA" id="ARBA00023002"/>
    </source>
</evidence>
<dbReference type="PANTHER" id="PTHR30004">
    <property type="entry name" value="4-HYDROXYTHREONINE-4-PHOSPHATE DEHYDROGENASE"/>
    <property type="match status" value="1"/>
</dbReference>
<evidence type="ECO:0000313" key="4">
    <source>
        <dbReference type="EMBL" id="BBO79325.1"/>
    </source>
</evidence>
<dbReference type="AlphaFoldDB" id="A0A5K7ZEU3"/>
<dbReference type="GO" id="GO:0016491">
    <property type="term" value="F:oxidoreductase activity"/>
    <property type="evidence" value="ECO:0007669"/>
    <property type="project" value="UniProtKB-KW"/>
</dbReference>
<gene>
    <name evidence="4" type="primary">pdxA</name>
    <name evidence="4" type="ORF">DSCW_67420</name>
</gene>
<dbReference type="GO" id="GO:0051287">
    <property type="term" value="F:NAD binding"/>
    <property type="evidence" value="ECO:0007669"/>
    <property type="project" value="InterPro"/>
</dbReference>
<evidence type="ECO:0000256" key="3">
    <source>
        <dbReference type="ARBA" id="ARBA00023027"/>
    </source>
</evidence>
<protein>
    <submittedName>
        <fullName evidence="4">4-hydroxythreonine-4-phosphate dehydrogenase</fullName>
    </submittedName>
</protein>
<dbReference type="Proteomes" id="UP000427769">
    <property type="component" value="Chromosome"/>
</dbReference>
<proteinExistence type="predicted"/>
<keyword evidence="3" id="KW-0520">NAD</keyword>